<protein>
    <submittedName>
        <fullName evidence="2">Uncharacterized protein</fullName>
    </submittedName>
</protein>
<feature type="compositionally biased region" description="Low complexity" evidence="1">
    <location>
        <begin position="24"/>
        <end position="41"/>
    </location>
</feature>
<comment type="caution">
    <text evidence="2">The sequence shown here is derived from an EMBL/GenBank/DDBJ whole genome shotgun (WGS) entry which is preliminary data.</text>
</comment>
<organism evidence="2 3">
    <name type="scientific">Meripilus lineatus</name>
    <dbReference type="NCBI Taxonomy" id="2056292"/>
    <lineage>
        <taxon>Eukaryota</taxon>
        <taxon>Fungi</taxon>
        <taxon>Dikarya</taxon>
        <taxon>Basidiomycota</taxon>
        <taxon>Agaricomycotina</taxon>
        <taxon>Agaricomycetes</taxon>
        <taxon>Polyporales</taxon>
        <taxon>Meripilaceae</taxon>
        <taxon>Meripilus</taxon>
    </lineage>
</organism>
<evidence type="ECO:0000256" key="1">
    <source>
        <dbReference type="SAM" id="MobiDB-lite"/>
    </source>
</evidence>
<evidence type="ECO:0000313" key="3">
    <source>
        <dbReference type="Proteomes" id="UP001212997"/>
    </source>
</evidence>
<name>A0AAD5Y8X0_9APHY</name>
<feature type="region of interest" description="Disordered" evidence="1">
    <location>
        <begin position="1"/>
        <end position="109"/>
    </location>
</feature>
<sequence>MSVASRNPFALLEDNESSRPSSPTPATKSKTDAPAAAPAKTNQRSRGPASRGGRYYQRGGKAAAPKDSEGADAAEETPGDGPRKRCSSFLPSSISCDPDHLSPTPCPHI</sequence>
<keyword evidence="3" id="KW-1185">Reference proteome</keyword>
<dbReference type="Proteomes" id="UP001212997">
    <property type="component" value="Unassembled WGS sequence"/>
</dbReference>
<gene>
    <name evidence="2" type="ORF">NLI96_g11690</name>
</gene>
<accession>A0AAD5Y8X0</accession>
<dbReference type="EMBL" id="JANAWD010000819">
    <property type="protein sequence ID" value="KAJ3475669.1"/>
    <property type="molecule type" value="Genomic_DNA"/>
</dbReference>
<proteinExistence type="predicted"/>
<reference evidence="2" key="1">
    <citation type="submission" date="2022-07" db="EMBL/GenBank/DDBJ databases">
        <title>Genome Sequence of Physisporinus lineatus.</title>
        <authorList>
            <person name="Buettner E."/>
        </authorList>
    </citation>
    <scope>NUCLEOTIDE SEQUENCE</scope>
    <source>
        <strain evidence="2">VT162</strain>
    </source>
</reference>
<evidence type="ECO:0000313" key="2">
    <source>
        <dbReference type="EMBL" id="KAJ3475669.1"/>
    </source>
</evidence>
<dbReference type="AlphaFoldDB" id="A0AAD5Y8X0"/>